<organism evidence="4">
    <name type="scientific">Haemonchus placei</name>
    <name type="common">Barber's pole worm</name>
    <dbReference type="NCBI Taxonomy" id="6290"/>
    <lineage>
        <taxon>Eukaryota</taxon>
        <taxon>Metazoa</taxon>
        <taxon>Ecdysozoa</taxon>
        <taxon>Nematoda</taxon>
        <taxon>Chromadorea</taxon>
        <taxon>Rhabditida</taxon>
        <taxon>Rhabditina</taxon>
        <taxon>Rhabditomorpha</taxon>
        <taxon>Strongyloidea</taxon>
        <taxon>Trichostrongylidae</taxon>
        <taxon>Haemonchus</taxon>
    </lineage>
</organism>
<sequence>MVRVNTAAKPSKNTGRKCSTRTSVRSARQNCAVKTRVEMLR</sequence>
<evidence type="ECO:0000313" key="4">
    <source>
        <dbReference type="WBParaSite" id="HPLM_0001437001-mRNA-1"/>
    </source>
</evidence>
<reference evidence="4" key="1">
    <citation type="submission" date="2017-02" db="UniProtKB">
        <authorList>
            <consortium name="WormBaseParasite"/>
        </authorList>
    </citation>
    <scope>IDENTIFICATION</scope>
</reference>
<evidence type="ECO:0000313" key="2">
    <source>
        <dbReference type="EMBL" id="VDO52537.1"/>
    </source>
</evidence>
<reference evidence="2 3" key="2">
    <citation type="submission" date="2018-11" db="EMBL/GenBank/DDBJ databases">
        <authorList>
            <consortium name="Pathogen Informatics"/>
        </authorList>
    </citation>
    <scope>NUCLEOTIDE SEQUENCE [LARGE SCALE GENOMIC DNA]</scope>
    <source>
        <strain evidence="2 3">MHpl1</strain>
    </source>
</reference>
<dbReference type="WBParaSite" id="HPLM_0001437001-mRNA-1">
    <property type="protein sequence ID" value="HPLM_0001437001-mRNA-1"/>
    <property type="gene ID" value="HPLM_0001437001"/>
</dbReference>
<keyword evidence="3" id="KW-1185">Reference proteome</keyword>
<protein>
    <submittedName>
        <fullName evidence="2 4">Uncharacterized protein</fullName>
    </submittedName>
</protein>
<proteinExistence type="predicted"/>
<evidence type="ECO:0000313" key="3">
    <source>
        <dbReference type="Proteomes" id="UP000268014"/>
    </source>
</evidence>
<gene>
    <name evidence="2" type="ORF">HPLM_LOCUS14360</name>
</gene>
<feature type="region of interest" description="Disordered" evidence="1">
    <location>
        <begin position="1"/>
        <end position="27"/>
    </location>
</feature>
<dbReference type="AlphaFoldDB" id="A0A0N4WS73"/>
<evidence type="ECO:0000256" key="1">
    <source>
        <dbReference type="SAM" id="MobiDB-lite"/>
    </source>
</evidence>
<dbReference type="EMBL" id="UZAF01018541">
    <property type="protein sequence ID" value="VDO52537.1"/>
    <property type="molecule type" value="Genomic_DNA"/>
</dbReference>
<name>A0A0N4WS73_HAEPC</name>
<accession>A0A0N4WS73</accession>
<dbReference type="Proteomes" id="UP000268014">
    <property type="component" value="Unassembled WGS sequence"/>
</dbReference>